<dbReference type="InterPro" id="IPR004101">
    <property type="entry name" value="Mur_ligase_C"/>
</dbReference>
<evidence type="ECO:0000313" key="25">
    <source>
        <dbReference type="EMBL" id="HHJ64562.1"/>
    </source>
</evidence>
<dbReference type="Gene3D" id="3.40.1190.10">
    <property type="entry name" value="Mur-like, catalytic domain"/>
    <property type="match status" value="1"/>
</dbReference>
<dbReference type="FunFam" id="3.40.1190.10:FF:000011">
    <property type="entry name" value="Folylpolyglutamate synthase/dihydrofolate synthase"/>
    <property type="match status" value="1"/>
</dbReference>
<dbReference type="Gene3D" id="3.90.190.20">
    <property type="entry name" value="Mur ligase, C-terminal domain"/>
    <property type="match status" value="1"/>
</dbReference>
<sequence>MKLWDLYRDRDCAITPSLERIRKALEHLNNPQRNFPSLLVGGTNGKGSTCAFLERILREQGFRTGWFVSPHLVSENERWRVNGRPIEDEVLKFYVRDLRGVMERFDLTYFEAATLIALLYFRDSRVDVAVLEVGMGGRWDATKVSEPIAVAITNVERDHTRWLGRTVEEIAEDKLHLFVPGKPLVLGSSRYPLYTKALELGYSGVIAAGIDYTYRGEVVGARTYLKNYSFGSLSIAEAELGLLGRWQADNAALALTLAELAFDLDEDRIPPALSGTRWEGRMEVLREDPLLVVDGSHNPYAVAKAVKEVSRIFGEVGILFTGLKEKDWKLSLELIRRYRDTIYLIQVNHHRGESLSALAEHARKLGFRKIHLLRSAEEVWFLERSVCALGSLYLVGEIKEARRHTVI</sequence>
<comment type="catalytic activity">
    <reaction evidence="21">
        <text>7,8-dihydropteroate + L-glutamate + ATP = 7,8-dihydrofolate + ADP + phosphate + H(+)</text>
        <dbReference type="Rhea" id="RHEA:23584"/>
        <dbReference type="ChEBI" id="CHEBI:15378"/>
        <dbReference type="ChEBI" id="CHEBI:17839"/>
        <dbReference type="ChEBI" id="CHEBI:29985"/>
        <dbReference type="ChEBI" id="CHEBI:30616"/>
        <dbReference type="ChEBI" id="CHEBI:43474"/>
        <dbReference type="ChEBI" id="CHEBI:57451"/>
        <dbReference type="ChEBI" id="CHEBI:456216"/>
        <dbReference type="EC" id="6.3.2.12"/>
    </reaction>
</comment>
<evidence type="ECO:0000256" key="15">
    <source>
        <dbReference type="ARBA" id="ARBA00030048"/>
    </source>
</evidence>
<accession>A0A7C5QIU0</accession>
<evidence type="ECO:0000256" key="4">
    <source>
        <dbReference type="ARBA" id="ARBA00005150"/>
    </source>
</evidence>
<keyword evidence="13" id="KW-0460">Magnesium</keyword>
<evidence type="ECO:0000256" key="2">
    <source>
        <dbReference type="ARBA" id="ARBA00002714"/>
    </source>
</evidence>
<dbReference type="Pfam" id="PF08245">
    <property type="entry name" value="Mur_ligase_M"/>
    <property type="match status" value="1"/>
</dbReference>
<evidence type="ECO:0000256" key="14">
    <source>
        <dbReference type="ARBA" id="ARBA00022909"/>
    </source>
</evidence>
<keyword evidence="14" id="KW-0289">Folate biosynthesis</keyword>
<dbReference type="Proteomes" id="UP000885792">
    <property type="component" value="Unassembled WGS sequence"/>
</dbReference>
<dbReference type="EC" id="6.3.2.12" evidence="6"/>
<evidence type="ECO:0000256" key="21">
    <source>
        <dbReference type="ARBA" id="ARBA00049161"/>
    </source>
</evidence>
<dbReference type="GO" id="GO:0008841">
    <property type="term" value="F:dihydrofolate synthase activity"/>
    <property type="evidence" value="ECO:0007669"/>
    <property type="project" value="UniProtKB-EC"/>
</dbReference>
<dbReference type="NCBIfam" id="TIGR01499">
    <property type="entry name" value="folC"/>
    <property type="match status" value="1"/>
</dbReference>
<evidence type="ECO:0000256" key="20">
    <source>
        <dbReference type="ARBA" id="ARBA00049035"/>
    </source>
</evidence>
<evidence type="ECO:0000256" key="19">
    <source>
        <dbReference type="ARBA" id="ARBA00047808"/>
    </source>
</evidence>
<comment type="caution">
    <text evidence="25">The sequence shown here is derived from an EMBL/GenBank/DDBJ whole genome shotgun (WGS) entry which is preliminary data.</text>
</comment>
<evidence type="ECO:0000256" key="17">
    <source>
        <dbReference type="ARBA" id="ARBA00032510"/>
    </source>
</evidence>
<evidence type="ECO:0000259" key="23">
    <source>
        <dbReference type="Pfam" id="PF02875"/>
    </source>
</evidence>
<comment type="function">
    <text evidence="2">Functions in two distinct reactions of the de novo folate biosynthetic pathway. Catalyzes the addition of a glutamate residue to dihydropteroate (7,8-dihydropteroate or H2Pte) to form dihydrofolate (7,8-dihydrofolate monoglutamate or H2Pte-Glu). Also catalyzes successive additions of L-glutamate to tetrahydrofolate or 10-formyltetrahydrofolate or 5,10-methylenetetrahydrofolate, leading to folylpolyglutamate derivatives.</text>
</comment>
<comment type="cofactor">
    <cofactor evidence="1">
        <name>Mg(2+)</name>
        <dbReference type="ChEBI" id="CHEBI:18420"/>
    </cofactor>
</comment>
<dbReference type="SUPFAM" id="SSF53623">
    <property type="entry name" value="MurD-like peptide ligases, catalytic domain"/>
    <property type="match status" value="1"/>
</dbReference>
<reference evidence="25" key="1">
    <citation type="journal article" date="2020" name="mSystems">
        <title>Genome- and Community-Level Interaction Insights into Carbon Utilization and Element Cycling Functions of Hydrothermarchaeota in Hydrothermal Sediment.</title>
        <authorList>
            <person name="Zhou Z."/>
            <person name="Liu Y."/>
            <person name="Xu W."/>
            <person name="Pan J."/>
            <person name="Luo Z.H."/>
            <person name="Li M."/>
        </authorList>
    </citation>
    <scope>NUCLEOTIDE SEQUENCE [LARGE SCALE GENOMIC DNA]</scope>
    <source>
        <strain evidence="25">HyVt-501</strain>
    </source>
</reference>
<dbReference type="GO" id="GO:0005737">
    <property type="term" value="C:cytoplasm"/>
    <property type="evidence" value="ECO:0007669"/>
    <property type="project" value="TreeGrafter"/>
</dbReference>
<evidence type="ECO:0000259" key="24">
    <source>
        <dbReference type="Pfam" id="PF08245"/>
    </source>
</evidence>
<protein>
    <recommendedName>
        <fullName evidence="8">Dihydrofolate synthase/folylpolyglutamate synthase</fullName>
        <ecNumber evidence="6">6.3.2.12</ecNumber>
        <ecNumber evidence="7">6.3.2.17</ecNumber>
    </recommendedName>
    <alternativeName>
        <fullName evidence="17">Folylpoly-gamma-glutamate synthetase-dihydrofolate synthetase</fullName>
    </alternativeName>
    <alternativeName>
        <fullName evidence="15">Folylpolyglutamate synthetase</fullName>
    </alternativeName>
    <alternativeName>
        <fullName evidence="16">Tetrahydrofolylpolyglutamate synthase</fullName>
    </alternativeName>
</protein>
<dbReference type="PIRSF" id="PIRSF001563">
    <property type="entry name" value="Folylpolyglu_synth"/>
    <property type="match status" value="1"/>
</dbReference>
<evidence type="ECO:0000256" key="7">
    <source>
        <dbReference type="ARBA" id="ARBA00013025"/>
    </source>
</evidence>
<evidence type="ECO:0000256" key="13">
    <source>
        <dbReference type="ARBA" id="ARBA00022842"/>
    </source>
</evidence>
<evidence type="ECO:0000256" key="10">
    <source>
        <dbReference type="ARBA" id="ARBA00022723"/>
    </source>
</evidence>
<dbReference type="GO" id="GO:0046872">
    <property type="term" value="F:metal ion binding"/>
    <property type="evidence" value="ECO:0007669"/>
    <property type="project" value="UniProtKB-KW"/>
</dbReference>
<dbReference type="PANTHER" id="PTHR11136:SF0">
    <property type="entry name" value="DIHYDROFOLATE SYNTHETASE-RELATED"/>
    <property type="match status" value="1"/>
</dbReference>
<feature type="domain" description="Mur ligase C-terminal" evidence="23">
    <location>
        <begin position="280"/>
        <end position="379"/>
    </location>
</feature>
<dbReference type="InterPro" id="IPR013221">
    <property type="entry name" value="Mur_ligase_cen"/>
</dbReference>
<dbReference type="InterPro" id="IPR018109">
    <property type="entry name" value="Folylpolyglutamate_synth_CS"/>
</dbReference>
<dbReference type="PANTHER" id="PTHR11136">
    <property type="entry name" value="FOLYLPOLYGLUTAMATE SYNTHASE-RELATED"/>
    <property type="match status" value="1"/>
</dbReference>
<comment type="catalytic activity">
    <reaction evidence="19">
        <text>10-formyltetrahydrofolyl-(gamma-L-Glu)(n) + L-glutamate + ATP = 10-formyltetrahydrofolyl-(gamma-L-Glu)(n+1) + ADP + phosphate + H(+)</text>
        <dbReference type="Rhea" id="RHEA:51904"/>
        <dbReference type="Rhea" id="RHEA-COMP:13088"/>
        <dbReference type="Rhea" id="RHEA-COMP:14300"/>
        <dbReference type="ChEBI" id="CHEBI:15378"/>
        <dbReference type="ChEBI" id="CHEBI:29985"/>
        <dbReference type="ChEBI" id="CHEBI:30616"/>
        <dbReference type="ChEBI" id="CHEBI:43474"/>
        <dbReference type="ChEBI" id="CHEBI:134413"/>
        <dbReference type="ChEBI" id="CHEBI:456216"/>
        <dbReference type="EC" id="6.3.2.17"/>
    </reaction>
</comment>
<dbReference type="PROSITE" id="PS01011">
    <property type="entry name" value="FOLYLPOLYGLU_SYNT_1"/>
    <property type="match status" value="1"/>
</dbReference>
<evidence type="ECO:0000256" key="11">
    <source>
        <dbReference type="ARBA" id="ARBA00022741"/>
    </source>
</evidence>
<keyword evidence="10" id="KW-0479">Metal-binding</keyword>
<dbReference type="InterPro" id="IPR036615">
    <property type="entry name" value="Mur_ligase_C_dom_sf"/>
</dbReference>
<evidence type="ECO:0000256" key="6">
    <source>
        <dbReference type="ARBA" id="ARBA00013023"/>
    </source>
</evidence>
<evidence type="ECO:0000256" key="1">
    <source>
        <dbReference type="ARBA" id="ARBA00001946"/>
    </source>
</evidence>
<comment type="similarity">
    <text evidence="5 22">Belongs to the folylpolyglutamate synthase family.</text>
</comment>
<name>A0A7C5QIU0_AQUAO</name>
<dbReference type="GO" id="GO:0046656">
    <property type="term" value="P:folic acid biosynthetic process"/>
    <property type="evidence" value="ECO:0007669"/>
    <property type="project" value="UniProtKB-KW"/>
</dbReference>
<evidence type="ECO:0000256" key="12">
    <source>
        <dbReference type="ARBA" id="ARBA00022840"/>
    </source>
</evidence>
<dbReference type="GO" id="GO:0005524">
    <property type="term" value="F:ATP binding"/>
    <property type="evidence" value="ECO:0007669"/>
    <property type="project" value="UniProtKB-KW"/>
</dbReference>
<dbReference type="AlphaFoldDB" id="A0A7C5QIU0"/>
<evidence type="ECO:0000256" key="16">
    <source>
        <dbReference type="ARBA" id="ARBA00030592"/>
    </source>
</evidence>
<proteinExistence type="inferred from homology"/>
<keyword evidence="9 22" id="KW-0436">Ligase</keyword>
<organism evidence="25">
    <name type="scientific">Aquifex aeolicus</name>
    <dbReference type="NCBI Taxonomy" id="63363"/>
    <lineage>
        <taxon>Bacteria</taxon>
        <taxon>Pseudomonadati</taxon>
        <taxon>Aquificota</taxon>
        <taxon>Aquificia</taxon>
        <taxon>Aquificales</taxon>
        <taxon>Aquificaceae</taxon>
        <taxon>Aquifex</taxon>
    </lineage>
</organism>
<evidence type="ECO:0000256" key="8">
    <source>
        <dbReference type="ARBA" id="ARBA00019357"/>
    </source>
</evidence>
<dbReference type="EMBL" id="DRNB01000240">
    <property type="protein sequence ID" value="HHJ64562.1"/>
    <property type="molecule type" value="Genomic_DNA"/>
</dbReference>
<keyword evidence="12 22" id="KW-0067">ATP-binding</keyword>
<comment type="pathway">
    <text evidence="4">Cofactor biosynthesis; tetrahydrofolylpolyglutamate biosynthesis.</text>
</comment>
<comment type="pathway">
    <text evidence="3">Cofactor biosynthesis; tetrahydrofolate biosynthesis; 7,8-dihydrofolate from 2-amino-4-hydroxy-6-hydroxymethyl-7,8-dihydropteridine diphosphate and 4-aminobenzoate: step 2/2.</text>
</comment>
<dbReference type="InterPro" id="IPR001645">
    <property type="entry name" value="Folylpolyglutamate_synth"/>
</dbReference>
<evidence type="ECO:0000256" key="18">
    <source>
        <dbReference type="ARBA" id="ARBA00047493"/>
    </source>
</evidence>
<dbReference type="EC" id="6.3.2.17" evidence="7"/>
<dbReference type="SUPFAM" id="SSF53244">
    <property type="entry name" value="MurD-like peptide ligases, peptide-binding domain"/>
    <property type="match status" value="1"/>
</dbReference>
<evidence type="ECO:0000256" key="22">
    <source>
        <dbReference type="PIRNR" id="PIRNR001563"/>
    </source>
</evidence>
<dbReference type="Pfam" id="PF02875">
    <property type="entry name" value="Mur_ligase_C"/>
    <property type="match status" value="1"/>
</dbReference>
<evidence type="ECO:0000256" key="9">
    <source>
        <dbReference type="ARBA" id="ARBA00022598"/>
    </source>
</evidence>
<dbReference type="GO" id="GO:0004326">
    <property type="term" value="F:tetrahydrofolylpolyglutamate synthase activity"/>
    <property type="evidence" value="ECO:0007669"/>
    <property type="project" value="UniProtKB-EC"/>
</dbReference>
<dbReference type="InterPro" id="IPR036565">
    <property type="entry name" value="Mur-like_cat_sf"/>
</dbReference>
<comment type="catalytic activity">
    <reaction evidence="18">
        <text>(6S)-5,6,7,8-tetrahydrofolyl-(gamma-L-Glu)(n) + L-glutamate + ATP = (6S)-5,6,7,8-tetrahydrofolyl-(gamma-L-Glu)(n+1) + ADP + phosphate + H(+)</text>
        <dbReference type="Rhea" id="RHEA:10580"/>
        <dbReference type="Rhea" id="RHEA-COMP:14738"/>
        <dbReference type="Rhea" id="RHEA-COMP:14740"/>
        <dbReference type="ChEBI" id="CHEBI:15378"/>
        <dbReference type="ChEBI" id="CHEBI:29985"/>
        <dbReference type="ChEBI" id="CHEBI:30616"/>
        <dbReference type="ChEBI" id="CHEBI:43474"/>
        <dbReference type="ChEBI" id="CHEBI:141005"/>
        <dbReference type="ChEBI" id="CHEBI:456216"/>
        <dbReference type="EC" id="6.3.2.17"/>
    </reaction>
</comment>
<comment type="catalytic activity">
    <reaction evidence="20">
        <text>(6R)-5,10-methylenetetrahydrofolyl-(gamma-L-Glu)(n) + L-glutamate + ATP = (6R)-5,10-methylenetetrahydrofolyl-(gamma-L-Glu)(n+1) + ADP + phosphate + H(+)</text>
        <dbReference type="Rhea" id="RHEA:51912"/>
        <dbReference type="Rhea" id="RHEA-COMP:13257"/>
        <dbReference type="Rhea" id="RHEA-COMP:13258"/>
        <dbReference type="ChEBI" id="CHEBI:15378"/>
        <dbReference type="ChEBI" id="CHEBI:29985"/>
        <dbReference type="ChEBI" id="CHEBI:30616"/>
        <dbReference type="ChEBI" id="CHEBI:43474"/>
        <dbReference type="ChEBI" id="CHEBI:136572"/>
        <dbReference type="ChEBI" id="CHEBI:456216"/>
        <dbReference type="EC" id="6.3.2.17"/>
    </reaction>
</comment>
<evidence type="ECO:0000256" key="3">
    <source>
        <dbReference type="ARBA" id="ARBA00004799"/>
    </source>
</evidence>
<feature type="domain" description="Mur ligase central" evidence="24">
    <location>
        <begin position="40"/>
        <end position="257"/>
    </location>
</feature>
<keyword evidence="11 22" id="KW-0547">Nucleotide-binding</keyword>
<evidence type="ECO:0000256" key="5">
    <source>
        <dbReference type="ARBA" id="ARBA00008276"/>
    </source>
</evidence>
<gene>
    <name evidence="25" type="ORF">ENJ61_06605</name>
</gene>